<name>A0A6L3NKU3_9BURK</name>
<proteinExistence type="predicted"/>
<evidence type="ECO:0000256" key="1">
    <source>
        <dbReference type="SAM" id="MobiDB-lite"/>
    </source>
</evidence>
<dbReference type="GO" id="GO:0120147">
    <property type="term" value="F:formylglycine-generating oxidase activity"/>
    <property type="evidence" value="ECO:0007669"/>
    <property type="project" value="TreeGrafter"/>
</dbReference>
<feature type="region of interest" description="Disordered" evidence="1">
    <location>
        <begin position="298"/>
        <end position="331"/>
    </location>
</feature>
<dbReference type="Pfam" id="PF03781">
    <property type="entry name" value="FGE-sulfatase"/>
    <property type="match status" value="1"/>
</dbReference>
<dbReference type="Gene3D" id="3.90.1580.10">
    <property type="entry name" value="paralog of FGE (formylglycine-generating enzyme)"/>
    <property type="match status" value="1"/>
</dbReference>
<reference evidence="3 4" key="1">
    <citation type="submission" date="2019-09" db="EMBL/GenBank/DDBJ databases">
        <title>Draft genome sequences of 48 bacterial type strains from the CCUG.</title>
        <authorList>
            <person name="Tunovic T."/>
            <person name="Pineiro-Iglesias B."/>
            <person name="Unosson C."/>
            <person name="Inganas E."/>
            <person name="Ohlen M."/>
            <person name="Cardew S."/>
            <person name="Jensie-Markopoulos S."/>
            <person name="Salva-Serra F."/>
            <person name="Jaen-Luchoro D."/>
            <person name="Karlsson R."/>
            <person name="Svensson-Stadler L."/>
            <person name="Chun J."/>
            <person name="Moore E."/>
        </authorList>
    </citation>
    <scope>NUCLEOTIDE SEQUENCE [LARGE SCALE GENOMIC DNA]</scope>
    <source>
        <strain evidence="3 4">CCUG 65687</strain>
    </source>
</reference>
<dbReference type="EMBL" id="VZOL01000035">
    <property type="protein sequence ID" value="KAB0685163.1"/>
    <property type="molecule type" value="Genomic_DNA"/>
</dbReference>
<dbReference type="InterPro" id="IPR016187">
    <property type="entry name" value="CTDL_fold"/>
</dbReference>
<organism evidence="3 4">
    <name type="scientific">Burkholderia territorii</name>
    <dbReference type="NCBI Taxonomy" id="1503055"/>
    <lineage>
        <taxon>Bacteria</taxon>
        <taxon>Pseudomonadati</taxon>
        <taxon>Pseudomonadota</taxon>
        <taxon>Betaproteobacteria</taxon>
        <taxon>Burkholderiales</taxon>
        <taxon>Burkholderiaceae</taxon>
        <taxon>Burkholderia</taxon>
        <taxon>Burkholderia cepacia complex</taxon>
    </lineage>
</organism>
<dbReference type="SUPFAM" id="SSF56436">
    <property type="entry name" value="C-type lectin-like"/>
    <property type="match status" value="1"/>
</dbReference>
<evidence type="ECO:0000259" key="2">
    <source>
        <dbReference type="Pfam" id="PF03781"/>
    </source>
</evidence>
<accession>A0A6L3NKU3</accession>
<dbReference type="Proteomes" id="UP000473571">
    <property type="component" value="Unassembled WGS sequence"/>
</dbReference>
<dbReference type="InterPro" id="IPR051043">
    <property type="entry name" value="Sulfatase_Mod_Factor_Kinase"/>
</dbReference>
<evidence type="ECO:0000313" key="4">
    <source>
        <dbReference type="Proteomes" id="UP000473571"/>
    </source>
</evidence>
<dbReference type="PANTHER" id="PTHR23150">
    <property type="entry name" value="SULFATASE MODIFYING FACTOR 1, 2"/>
    <property type="match status" value="1"/>
</dbReference>
<sequence>MLPEAGALTIPTRFKVKWYVSYLLCALCASVMLSAHESEGKEVYPPTRPRIISPETESIDIARHLPLVSQSNALKESLLGLQQGSIQERIEKLKRKVLEDLVFVRGGTYMMGDFGSLMTKEQLPFTPWENNKPLHKVTLSSFSIGRFKTTFSEFDVFLDANGQPHLDDDALPYRNALVPAGALWKQARDYCQWLGEFTGVPFDLPTEAQWEYAARSRGQNFLFSTNDGNLDFGRNIDDSNQRALITPLSENRNKGGVRKMVENYPVGLFPSNPLGLYDMSSDGYEWVGDWYQSNYYEASPEKNPRGPGSGKWKVARSASNDEPKGHFNNSVTRRAWDPSLAIDPADGEPYTDLLMGKPRPLPRGGFSWRCVVNSEEPVNLVK</sequence>
<gene>
    <name evidence="3" type="ORF">F7R13_05620</name>
</gene>
<comment type="caution">
    <text evidence="3">The sequence shown here is derived from an EMBL/GenBank/DDBJ whole genome shotgun (WGS) entry which is preliminary data.</text>
</comment>
<dbReference type="InterPro" id="IPR005532">
    <property type="entry name" value="SUMF_dom"/>
</dbReference>
<dbReference type="PANTHER" id="PTHR23150:SF19">
    <property type="entry name" value="FORMYLGLYCINE-GENERATING ENZYME"/>
    <property type="match status" value="1"/>
</dbReference>
<feature type="domain" description="Sulfatase-modifying factor enzyme-like" evidence="2">
    <location>
        <begin position="99"/>
        <end position="320"/>
    </location>
</feature>
<dbReference type="AlphaFoldDB" id="A0A6L3NKU3"/>
<dbReference type="InterPro" id="IPR042095">
    <property type="entry name" value="SUMF_sf"/>
</dbReference>
<protein>
    <submittedName>
        <fullName evidence="3">Formylglycine-generating enzyme family protein</fullName>
    </submittedName>
</protein>
<evidence type="ECO:0000313" key="3">
    <source>
        <dbReference type="EMBL" id="KAB0685163.1"/>
    </source>
</evidence>